<dbReference type="Proteomes" id="UP000248544">
    <property type="component" value="Unassembled WGS sequence"/>
</dbReference>
<accession>A0A2W2FUV1</accession>
<evidence type="ECO:0000256" key="2">
    <source>
        <dbReference type="SAM" id="Phobius"/>
    </source>
</evidence>
<dbReference type="EMBL" id="POUA01000390">
    <property type="protein sequence ID" value="PZG28900.1"/>
    <property type="molecule type" value="Genomic_DNA"/>
</dbReference>
<reference evidence="3 4" key="1">
    <citation type="submission" date="2018-01" db="EMBL/GenBank/DDBJ databases">
        <title>Draft genome sequence of Sphaerisporangium sp. 7K107.</title>
        <authorList>
            <person name="Sahin N."/>
            <person name="Saygin H."/>
            <person name="Ay H."/>
        </authorList>
    </citation>
    <scope>NUCLEOTIDE SEQUENCE [LARGE SCALE GENOMIC DNA]</scope>
    <source>
        <strain evidence="3 4">7K107</strain>
    </source>
</reference>
<keyword evidence="2" id="KW-0472">Membrane</keyword>
<keyword evidence="2" id="KW-1133">Transmembrane helix</keyword>
<name>A0A2W2FUV1_9ACTN</name>
<protein>
    <submittedName>
        <fullName evidence="3">Uncharacterized protein</fullName>
    </submittedName>
</protein>
<keyword evidence="4" id="KW-1185">Reference proteome</keyword>
<sequence length="105" mass="10644">MRDLLAFLKNSVVLLKAGRDHVLMGDMARAARSRAVLSVVAGAVVAVSVLVIFQVFGGEEAAPPASQARPVTSSPPAPPRGPMASLEPVRPPSSAPGASPVPTAP</sequence>
<feature type="compositionally biased region" description="Low complexity" evidence="1">
    <location>
        <begin position="95"/>
        <end position="105"/>
    </location>
</feature>
<organism evidence="3 4">
    <name type="scientific">Spongiactinospora gelatinilytica</name>
    <dbReference type="NCBI Taxonomy" id="2666298"/>
    <lineage>
        <taxon>Bacteria</taxon>
        <taxon>Bacillati</taxon>
        <taxon>Actinomycetota</taxon>
        <taxon>Actinomycetes</taxon>
        <taxon>Streptosporangiales</taxon>
        <taxon>Streptosporangiaceae</taxon>
        <taxon>Spongiactinospora</taxon>
    </lineage>
</organism>
<evidence type="ECO:0000256" key="1">
    <source>
        <dbReference type="SAM" id="MobiDB-lite"/>
    </source>
</evidence>
<evidence type="ECO:0000313" key="3">
    <source>
        <dbReference type="EMBL" id="PZG28900.1"/>
    </source>
</evidence>
<dbReference type="AlphaFoldDB" id="A0A2W2FUV1"/>
<feature type="non-terminal residue" evidence="3">
    <location>
        <position position="105"/>
    </location>
</feature>
<keyword evidence="2" id="KW-0812">Transmembrane</keyword>
<feature type="transmembrane region" description="Helical" evidence="2">
    <location>
        <begin position="35"/>
        <end position="56"/>
    </location>
</feature>
<feature type="region of interest" description="Disordered" evidence="1">
    <location>
        <begin position="62"/>
        <end position="105"/>
    </location>
</feature>
<evidence type="ECO:0000313" key="4">
    <source>
        <dbReference type="Proteomes" id="UP000248544"/>
    </source>
</evidence>
<proteinExistence type="predicted"/>
<comment type="caution">
    <text evidence="3">The sequence shown here is derived from an EMBL/GenBank/DDBJ whole genome shotgun (WGS) entry which is preliminary data.</text>
</comment>
<gene>
    <name evidence="3" type="ORF">C1I98_32525</name>
</gene>